<feature type="transmembrane region" description="Helical" evidence="8">
    <location>
        <begin position="317"/>
        <end position="338"/>
    </location>
</feature>
<evidence type="ECO:0000313" key="10">
    <source>
        <dbReference type="EMBL" id="QHC61646.1"/>
    </source>
</evidence>
<dbReference type="InterPro" id="IPR020846">
    <property type="entry name" value="MFS_dom"/>
</dbReference>
<dbReference type="PROSITE" id="PS50850">
    <property type="entry name" value="MFS"/>
    <property type="match status" value="1"/>
</dbReference>
<evidence type="ECO:0000256" key="8">
    <source>
        <dbReference type="SAM" id="Phobius"/>
    </source>
</evidence>
<evidence type="ECO:0000259" key="9">
    <source>
        <dbReference type="PROSITE" id="PS50850"/>
    </source>
</evidence>
<evidence type="ECO:0000256" key="2">
    <source>
        <dbReference type="ARBA" id="ARBA00007520"/>
    </source>
</evidence>
<feature type="transmembrane region" description="Helical" evidence="8">
    <location>
        <begin position="19"/>
        <end position="42"/>
    </location>
</feature>
<dbReference type="InterPro" id="IPR005829">
    <property type="entry name" value="Sugar_transporter_CS"/>
</dbReference>
<evidence type="ECO:0000256" key="4">
    <source>
        <dbReference type="ARBA" id="ARBA00022692"/>
    </source>
</evidence>
<accession>A0ABX6GVU7</accession>
<dbReference type="InterPro" id="IPR001958">
    <property type="entry name" value="Tet-R_TetA/multi-R_MdtG-like"/>
</dbReference>
<dbReference type="Pfam" id="PF07690">
    <property type="entry name" value="MFS_1"/>
    <property type="match status" value="1"/>
</dbReference>
<feature type="transmembrane region" description="Helical" evidence="8">
    <location>
        <begin position="85"/>
        <end position="103"/>
    </location>
</feature>
<feature type="transmembrane region" description="Helical" evidence="8">
    <location>
        <begin position="350"/>
        <end position="372"/>
    </location>
</feature>
<dbReference type="SUPFAM" id="SSF103473">
    <property type="entry name" value="MFS general substrate transporter"/>
    <property type="match status" value="1"/>
</dbReference>
<feature type="transmembrane region" description="Helical" evidence="8">
    <location>
        <begin position="54"/>
        <end position="73"/>
    </location>
</feature>
<evidence type="ECO:0000313" key="11">
    <source>
        <dbReference type="Proteomes" id="UP000464597"/>
    </source>
</evidence>
<feature type="transmembrane region" description="Helical" evidence="8">
    <location>
        <begin position="261"/>
        <end position="283"/>
    </location>
</feature>
<dbReference type="RefSeq" id="WP_159421953.1">
    <property type="nucleotide sequence ID" value="NZ_CP047180.1"/>
</dbReference>
<feature type="transmembrane region" description="Helical" evidence="8">
    <location>
        <begin position="175"/>
        <end position="194"/>
    </location>
</feature>
<comment type="similarity">
    <text evidence="2">Belongs to the major facilitator superfamily. TCR/Tet family.</text>
</comment>
<comment type="subcellular location">
    <subcellularLocation>
        <location evidence="1">Cell membrane</location>
        <topology evidence="1">Multi-pass membrane protein</topology>
    </subcellularLocation>
</comment>
<keyword evidence="6 8" id="KW-0472">Membrane</keyword>
<sequence length="436" mass="44874">MTASTTTASATRAMPRGRLLLPIFAMLVGFGPLTIDLVLPFLPTLQDDLGVSVATAQLVVTGATFGFAAGQLISGPLSDAVGRKWPLGVSAALHIAASLVAAMTSDTAVLLSARFVQGAACTAAGVVVTAIVRDLYSGKRLVTMLANLAVIVSVFPILVPSVGAQLTKVIDWRGSFLAVAAWGALATVIALLVLPETLPRERRHQGGLGPSLRNSFGMLRRPRVLALAAASAAGWSVGFAYLATAPFLYTNVYAVGPDLYGLLFLVTSLVTIAVGQTTGRVIVPRFGPRFAMFASAIVTGLGAVVVAVLALTGTQPLLVVVGALTFALAGRSLGFAPVQYLSLQGPSSEAGSVTAILGTVSFTAAGLVMPVMGAWAEISLIPFAILLLVAALVEGGVALLFRPGSRRFDPGARRLEDEPGPADASAADLRTHDEKH</sequence>
<evidence type="ECO:0000256" key="3">
    <source>
        <dbReference type="ARBA" id="ARBA00022475"/>
    </source>
</evidence>
<protein>
    <submittedName>
        <fullName evidence="10">MFS transporter</fullName>
    </submittedName>
</protein>
<keyword evidence="11" id="KW-1185">Reference proteome</keyword>
<dbReference type="Gene3D" id="1.20.1720.10">
    <property type="entry name" value="Multidrug resistance protein D"/>
    <property type="match status" value="1"/>
</dbReference>
<keyword evidence="3" id="KW-1003">Cell membrane</keyword>
<feature type="domain" description="Major facilitator superfamily (MFS) profile" evidence="9">
    <location>
        <begin position="17"/>
        <end position="406"/>
    </location>
</feature>
<evidence type="ECO:0000256" key="7">
    <source>
        <dbReference type="SAM" id="MobiDB-lite"/>
    </source>
</evidence>
<reference evidence="11" key="1">
    <citation type="submission" date="2019-12" db="EMBL/GenBank/DDBJ databases">
        <title>Complete and draft genome sequences of new strains and members of some known species of the genus Rathayibacter isolated from plants.</title>
        <authorList>
            <person name="Tarlachkov S.V."/>
            <person name="Starodumova I.P."/>
            <person name="Dorofeeva L.V."/>
            <person name="Prisyazhnaya N.V."/>
            <person name="Leyn S."/>
            <person name="Zlamal J."/>
            <person name="Elan M."/>
            <person name="Osterman A.L."/>
            <person name="Nadler S."/>
            <person name="Subbotin S.A."/>
            <person name="Evtushenko L.I."/>
        </authorList>
    </citation>
    <scope>NUCLEOTIDE SEQUENCE [LARGE SCALE GENOMIC DNA]</scope>
    <source>
        <strain evidence="11">VKM Ac-2802</strain>
    </source>
</reference>
<dbReference type="InterPro" id="IPR036259">
    <property type="entry name" value="MFS_trans_sf"/>
</dbReference>
<feature type="transmembrane region" description="Helical" evidence="8">
    <location>
        <begin position="290"/>
        <end position="311"/>
    </location>
</feature>
<evidence type="ECO:0000256" key="6">
    <source>
        <dbReference type="ARBA" id="ARBA00023136"/>
    </source>
</evidence>
<dbReference type="PANTHER" id="PTHR43124:SF3">
    <property type="entry name" value="CHLORAMPHENICOL EFFLUX PUMP RV0191"/>
    <property type="match status" value="1"/>
</dbReference>
<name>A0ABX6GVU7_9MICO</name>
<feature type="transmembrane region" description="Helical" evidence="8">
    <location>
        <begin position="144"/>
        <end position="163"/>
    </location>
</feature>
<dbReference type="PROSITE" id="PS00216">
    <property type="entry name" value="SUGAR_TRANSPORT_1"/>
    <property type="match status" value="1"/>
</dbReference>
<dbReference type="InterPro" id="IPR011701">
    <property type="entry name" value="MFS"/>
</dbReference>
<gene>
    <name evidence="10" type="ORF">GSU69_02305</name>
</gene>
<dbReference type="PANTHER" id="PTHR43124">
    <property type="entry name" value="PURINE EFFLUX PUMP PBUE"/>
    <property type="match status" value="1"/>
</dbReference>
<organism evidence="10 11">
    <name type="scientific">Rathayibacter festucae</name>
    <dbReference type="NCBI Taxonomy" id="110937"/>
    <lineage>
        <taxon>Bacteria</taxon>
        <taxon>Bacillati</taxon>
        <taxon>Actinomycetota</taxon>
        <taxon>Actinomycetes</taxon>
        <taxon>Micrococcales</taxon>
        <taxon>Microbacteriaceae</taxon>
        <taxon>Rathayibacter</taxon>
    </lineage>
</organism>
<feature type="transmembrane region" description="Helical" evidence="8">
    <location>
        <begin position="224"/>
        <end position="249"/>
    </location>
</feature>
<evidence type="ECO:0000256" key="5">
    <source>
        <dbReference type="ARBA" id="ARBA00022989"/>
    </source>
</evidence>
<keyword evidence="5 8" id="KW-1133">Transmembrane helix</keyword>
<feature type="transmembrane region" description="Helical" evidence="8">
    <location>
        <begin position="378"/>
        <end position="401"/>
    </location>
</feature>
<keyword evidence="4 8" id="KW-0812">Transmembrane</keyword>
<feature type="transmembrane region" description="Helical" evidence="8">
    <location>
        <begin position="115"/>
        <end position="132"/>
    </location>
</feature>
<dbReference type="Proteomes" id="UP000464597">
    <property type="component" value="Chromosome"/>
</dbReference>
<evidence type="ECO:0000256" key="1">
    <source>
        <dbReference type="ARBA" id="ARBA00004651"/>
    </source>
</evidence>
<dbReference type="InterPro" id="IPR050189">
    <property type="entry name" value="MFS_Efflux_Transporters"/>
</dbReference>
<proteinExistence type="inferred from homology"/>
<dbReference type="PRINTS" id="PR01035">
    <property type="entry name" value="TCRTETA"/>
</dbReference>
<feature type="region of interest" description="Disordered" evidence="7">
    <location>
        <begin position="410"/>
        <end position="436"/>
    </location>
</feature>
<dbReference type="CDD" id="cd17320">
    <property type="entry name" value="MFS_MdfA_MDR_like"/>
    <property type="match status" value="1"/>
</dbReference>
<dbReference type="EMBL" id="CP047180">
    <property type="protein sequence ID" value="QHC61646.1"/>
    <property type="molecule type" value="Genomic_DNA"/>
</dbReference>